<dbReference type="AlphaFoldDB" id="A0A182T956"/>
<accession>A0A182T956</accession>
<organism evidence="1 2">
    <name type="scientific">Anopheles maculatus</name>
    <dbReference type="NCBI Taxonomy" id="74869"/>
    <lineage>
        <taxon>Eukaryota</taxon>
        <taxon>Metazoa</taxon>
        <taxon>Ecdysozoa</taxon>
        <taxon>Arthropoda</taxon>
        <taxon>Hexapoda</taxon>
        <taxon>Insecta</taxon>
        <taxon>Pterygota</taxon>
        <taxon>Neoptera</taxon>
        <taxon>Endopterygota</taxon>
        <taxon>Diptera</taxon>
        <taxon>Nematocera</taxon>
        <taxon>Culicoidea</taxon>
        <taxon>Culicidae</taxon>
        <taxon>Anophelinae</taxon>
        <taxon>Anopheles</taxon>
        <taxon>Anopheles maculatus group</taxon>
    </lineage>
</organism>
<name>A0A182T956_9DIPT</name>
<dbReference type="VEuPathDB" id="VectorBase:AMAM022158"/>
<protein>
    <submittedName>
        <fullName evidence="1">Uncharacterized protein</fullName>
    </submittedName>
</protein>
<reference evidence="1" key="2">
    <citation type="submission" date="2020-05" db="UniProtKB">
        <authorList>
            <consortium name="EnsemblMetazoa"/>
        </authorList>
    </citation>
    <scope>IDENTIFICATION</scope>
    <source>
        <strain evidence="1">maculatus3</strain>
    </source>
</reference>
<proteinExistence type="predicted"/>
<dbReference type="EnsemblMetazoa" id="AMAM022158-RA">
    <property type="protein sequence ID" value="AMAM022158-PA"/>
    <property type="gene ID" value="AMAM022158"/>
</dbReference>
<keyword evidence="2" id="KW-1185">Reference proteome</keyword>
<dbReference type="Proteomes" id="UP000075901">
    <property type="component" value="Unassembled WGS sequence"/>
</dbReference>
<evidence type="ECO:0000313" key="2">
    <source>
        <dbReference type="Proteomes" id="UP000075901"/>
    </source>
</evidence>
<reference evidence="2" key="1">
    <citation type="submission" date="2013-09" db="EMBL/GenBank/DDBJ databases">
        <title>The Genome Sequence of Anopheles maculatus species B.</title>
        <authorList>
            <consortium name="The Broad Institute Genomics Platform"/>
            <person name="Neafsey D.E."/>
            <person name="Besansky N."/>
            <person name="Howell P."/>
            <person name="Walton C."/>
            <person name="Young S.K."/>
            <person name="Zeng Q."/>
            <person name="Gargeya S."/>
            <person name="Fitzgerald M."/>
            <person name="Haas B."/>
            <person name="Abouelleil A."/>
            <person name="Allen A.W."/>
            <person name="Alvarado L."/>
            <person name="Arachchi H.M."/>
            <person name="Berlin A.M."/>
            <person name="Chapman S.B."/>
            <person name="Gainer-Dewar J."/>
            <person name="Goldberg J."/>
            <person name="Griggs A."/>
            <person name="Gujja S."/>
            <person name="Hansen M."/>
            <person name="Howarth C."/>
            <person name="Imamovic A."/>
            <person name="Ireland A."/>
            <person name="Larimer J."/>
            <person name="McCowan C."/>
            <person name="Murphy C."/>
            <person name="Pearson M."/>
            <person name="Poon T.W."/>
            <person name="Priest M."/>
            <person name="Roberts A."/>
            <person name="Saif S."/>
            <person name="Shea T."/>
            <person name="Sisk P."/>
            <person name="Sykes S."/>
            <person name="Wortman J."/>
            <person name="Nusbaum C."/>
            <person name="Birren B."/>
        </authorList>
    </citation>
    <scope>NUCLEOTIDE SEQUENCE [LARGE SCALE GENOMIC DNA]</scope>
    <source>
        <strain evidence="2">maculatus3</strain>
    </source>
</reference>
<evidence type="ECO:0000313" key="1">
    <source>
        <dbReference type="EnsemblMetazoa" id="AMAM022158-PA"/>
    </source>
</evidence>
<sequence>MEAGSEDWPFPIKRKDVKAQLPSVWYLIRHFDRANQWLEYSYIKDYFTHDYQLDSINTSNEASLKLFYTNHFNRMLLTGFTIRSSRYIQSANLHYIEQDDKVRLKRILQQNNTVLEFSYDGPDGAMSEIVYPNGLVAKFDYTLIEIDRNVLMNHFLTHSHPRTAHGPGYLLIGDITEQAQVRLRITDVLGTDTVPVADLSFPLLGKLPVIDYEMFTGESFFAILLHHEETQSELCLFHAQADIWQSTPTYIKLPKDTSIHTGHDFLLAIQQHRVTVVERQNGKWRALKPFDVEKSSITHFFSHGFLVYNDQQLRMFVRRDDSQWTPNVLPLPPGMLENSTSVFDRFEHPDEIIRNFKEGIKLDALRMFHNVVVFRSLHLEGFKLYARLHLFHLNGKHEVSRQTVVDVLIEDLTTYTFNPPEADGNVFAFGYRFEHGKFRLKVISHRGKIMDEVEKIKEKIEQDIREQPNAPEAEKQRYRKESHEKLNVELEELYRNITSQIPFAIDPAKFGVIVNDAHIIAASHKVLFDG</sequence>